<feature type="compositionally biased region" description="Low complexity" evidence="1">
    <location>
        <begin position="34"/>
        <end position="46"/>
    </location>
</feature>
<dbReference type="PROSITE" id="PS51257">
    <property type="entry name" value="PROKAR_LIPOPROTEIN"/>
    <property type="match status" value="1"/>
</dbReference>
<dbReference type="OrthoDB" id="3699565at2"/>
<reference evidence="3 4" key="1">
    <citation type="submission" date="2018-05" db="EMBL/GenBank/DDBJ databases">
        <title>Genetic diversity of glacier-inhabiting Cryobacterium bacteria in China and description of Cryobacterium mengkeensis sp. nov. and Arthrobacter glacialis sp. nov.</title>
        <authorList>
            <person name="Liu Q."/>
            <person name="Xin Y.-H."/>
        </authorList>
    </citation>
    <scope>NUCLEOTIDE SEQUENCE [LARGE SCALE GENOMIC DNA]</scope>
    <source>
        <strain evidence="3 4">LI2</strain>
    </source>
</reference>
<name>A0A2V5LD07_9MICC</name>
<dbReference type="RefSeq" id="WP_110500034.1">
    <property type="nucleotide sequence ID" value="NZ_QJVD01000004.1"/>
</dbReference>
<dbReference type="Proteomes" id="UP000247832">
    <property type="component" value="Unassembled WGS sequence"/>
</dbReference>
<dbReference type="EMBL" id="QJVD01000004">
    <property type="protein sequence ID" value="PYI68782.1"/>
    <property type="molecule type" value="Genomic_DNA"/>
</dbReference>
<evidence type="ECO:0000256" key="1">
    <source>
        <dbReference type="SAM" id="MobiDB-lite"/>
    </source>
</evidence>
<comment type="caution">
    <text evidence="3">The sequence shown here is derived from an EMBL/GenBank/DDBJ whole genome shotgun (WGS) entry which is preliminary data.</text>
</comment>
<feature type="chain" id="PRO_5016145885" description="DUF3558 domain-containing protein" evidence="2">
    <location>
        <begin position="26"/>
        <end position="205"/>
    </location>
</feature>
<feature type="signal peptide" evidence="2">
    <location>
        <begin position="1"/>
        <end position="25"/>
    </location>
</feature>
<organism evidence="3 4">
    <name type="scientific">Arthrobacter livingstonensis</name>
    <dbReference type="NCBI Taxonomy" id="670078"/>
    <lineage>
        <taxon>Bacteria</taxon>
        <taxon>Bacillati</taxon>
        <taxon>Actinomycetota</taxon>
        <taxon>Actinomycetes</taxon>
        <taxon>Micrococcales</taxon>
        <taxon>Micrococcaceae</taxon>
        <taxon>Arthrobacter</taxon>
    </lineage>
</organism>
<proteinExistence type="predicted"/>
<evidence type="ECO:0000256" key="2">
    <source>
        <dbReference type="SAM" id="SignalP"/>
    </source>
</evidence>
<protein>
    <recommendedName>
        <fullName evidence="5">DUF3558 domain-containing protein</fullName>
    </recommendedName>
</protein>
<accession>A0A2V5LD07</accession>
<gene>
    <name evidence="3" type="ORF">CVV68_05700</name>
</gene>
<evidence type="ECO:0000313" key="3">
    <source>
        <dbReference type="EMBL" id="PYI68782.1"/>
    </source>
</evidence>
<evidence type="ECO:0008006" key="5">
    <source>
        <dbReference type="Google" id="ProtNLM"/>
    </source>
</evidence>
<keyword evidence="4" id="KW-1185">Reference proteome</keyword>
<evidence type="ECO:0000313" key="4">
    <source>
        <dbReference type="Proteomes" id="UP000247832"/>
    </source>
</evidence>
<sequence>MNKRYPTLAGLALGVILLGGCAAEAAAPAAPAPAASQGIASGSASSQTGTVDGTESGTDKATGTPPAAAAMVCSTEAKDNVTKILGLSAVPKTADSWNGTQYSCSYTLPNGTFAMSVNVFPAAQAATAGARTLAASLDAAPIKGLSNLGLPGYQSADGTVVFAKDNFALHVDSTKLAASVGVNHITRADFAYQMATTILACWSEH</sequence>
<feature type="compositionally biased region" description="Polar residues" evidence="1">
    <location>
        <begin position="47"/>
        <end position="61"/>
    </location>
</feature>
<dbReference type="AlphaFoldDB" id="A0A2V5LD07"/>
<feature type="region of interest" description="Disordered" evidence="1">
    <location>
        <begin position="34"/>
        <end position="67"/>
    </location>
</feature>
<keyword evidence="2" id="KW-0732">Signal</keyword>